<proteinExistence type="inferred from homology"/>
<protein>
    <submittedName>
        <fullName evidence="10">ABC transporter permease</fullName>
    </submittedName>
</protein>
<dbReference type="InterPro" id="IPR035906">
    <property type="entry name" value="MetI-like_sf"/>
</dbReference>
<evidence type="ECO:0000256" key="3">
    <source>
        <dbReference type="ARBA" id="ARBA00022448"/>
    </source>
</evidence>
<organism evidence="10 11">
    <name type="scientific">Longivirga aurantiaca</name>
    <dbReference type="NCBI Taxonomy" id="1837743"/>
    <lineage>
        <taxon>Bacteria</taxon>
        <taxon>Bacillati</taxon>
        <taxon>Actinomycetota</taxon>
        <taxon>Actinomycetes</taxon>
        <taxon>Sporichthyales</taxon>
        <taxon>Sporichthyaceae</taxon>
        <taxon>Longivirga</taxon>
    </lineage>
</organism>
<dbReference type="RefSeq" id="WP_386763409.1">
    <property type="nucleotide sequence ID" value="NZ_JBHSTI010000002.1"/>
</dbReference>
<dbReference type="Pfam" id="PF00528">
    <property type="entry name" value="BPD_transp_1"/>
    <property type="match status" value="1"/>
</dbReference>
<accession>A0ABW1SWW2</accession>
<feature type="transmembrane region" description="Helical" evidence="8">
    <location>
        <begin position="130"/>
        <end position="149"/>
    </location>
</feature>
<comment type="subcellular location">
    <subcellularLocation>
        <location evidence="1 8">Cell membrane</location>
        <topology evidence="1 8">Multi-pass membrane protein</topology>
    </subcellularLocation>
</comment>
<evidence type="ECO:0000259" key="9">
    <source>
        <dbReference type="PROSITE" id="PS50928"/>
    </source>
</evidence>
<feature type="transmembrane region" description="Helical" evidence="8">
    <location>
        <begin position="65"/>
        <end position="90"/>
    </location>
</feature>
<feature type="transmembrane region" description="Helical" evidence="8">
    <location>
        <begin position="9"/>
        <end position="34"/>
    </location>
</feature>
<dbReference type="EMBL" id="JBHSTI010000002">
    <property type="protein sequence ID" value="MFC6236363.1"/>
    <property type="molecule type" value="Genomic_DNA"/>
</dbReference>
<evidence type="ECO:0000256" key="1">
    <source>
        <dbReference type="ARBA" id="ARBA00004651"/>
    </source>
</evidence>
<evidence type="ECO:0000256" key="2">
    <source>
        <dbReference type="ARBA" id="ARBA00007069"/>
    </source>
</evidence>
<dbReference type="SUPFAM" id="SSF161098">
    <property type="entry name" value="MetI-like"/>
    <property type="match status" value="1"/>
</dbReference>
<dbReference type="Proteomes" id="UP001596138">
    <property type="component" value="Unassembled WGS sequence"/>
</dbReference>
<feature type="transmembrane region" description="Helical" evidence="8">
    <location>
        <begin position="189"/>
        <end position="212"/>
    </location>
</feature>
<keyword evidence="5 8" id="KW-0812">Transmembrane</keyword>
<name>A0ABW1SWW2_9ACTN</name>
<dbReference type="InterPro" id="IPR000515">
    <property type="entry name" value="MetI-like"/>
</dbReference>
<evidence type="ECO:0000256" key="7">
    <source>
        <dbReference type="ARBA" id="ARBA00023136"/>
    </source>
</evidence>
<evidence type="ECO:0000256" key="8">
    <source>
        <dbReference type="RuleBase" id="RU363032"/>
    </source>
</evidence>
<sequence>MTLSRPAKWLLGVAMLVGLAFVYVPLGIVVVNSFNTSKLFAWPPPGFTTEWWTAAFANEGVRSAFVTSVIVAAIATMVGLVLGTLTAMAVSRYDFWGRHTISLLFVLPIALPGIITGIALNNVFTTFLGGLSYVSLVIGHATFCVVVVLNNSAARLRRALGNVEEAALDLGATRLQAFRDITFPAMRSALLAGGLLAFGLSFDEIIVTTFTAGPGQQTLPLWIFQNLFRPNSAPIVNAVAAMLVLISIVPVYLAQRLSGDATGGGRI</sequence>
<keyword evidence="3 8" id="KW-0813">Transport</keyword>
<dbReference type="PANTHER" id="PTHR43848">
    <property type="entry name" value="PUTRESCINE TRANSPORT SYSTEM PERMEASE PROTEIN POTI"/>
    <property type="match status" value="1"/>
</dbReference>
<dbReference type="InterPro" id="IPR051789">
    <property type="entry name" value="Bact_Polyamine_Transport"/>
</dbReference>
<reference evidence="11" key="1">
    <citation type="journal article" date="2019" name="Int. J. Syst. Evol. Microbiol.">
        <title>The Global Catalogue of Microorganisms (GCM) 10K type strain sequencing project: providing services to taxonomists for standard genome sequencing and annotation.</title>
        <authorList>
            <consortium name="The Broad Institute Genomics Platform"/>
            <consortium name="The Broad Institute Genome Sequencing Center for Infectious Disease"/>
            <person name="Wu L."/>
            <person name="Ma J."/>
        </authorList>
    </citation>
    <scope>NUCLEOTIDE SEQUENCE [LARGE SCALE GENOMIC DNA]</scope>
    <source>
        <strain evidence="11">CGMCC 4.7317</strain>
    </source>
</reference>
<dbReference type="Gene3D" id="1.10.3720.10">
    <property type="entry name" value="MetI-like"/>
    <property type="match status" value="1"/>
</dbReference>
<dbReference type="PROSITE" id="PS50928">
    <property type="entry name" value="ABC_TM1"/>
    <property type="match status" value="1"/>
</dbReference>
<keyword evidence="4" id="KW-1003">Cell membrane</keyword>
<keyword evidence="11" id="KW-1185">Reference proteome</keyword>
<evidence type="ECO:0000256" key="4">
    <source>
        <dbReference type="ARBA" id="ARBA00022475"/>
    </source>
</evidence>
<evidence type="ECO:0000256" key="6">
    <source>
        <dbReference type="ARBA" id="ARBA00022989"/>
    </source>
</evidence>
<evidence type="ECO:0000313" key="10">
    <source>
        <dbReference type="EMBL" id="MFC6236363.1"/>
    </source>
</evidence>
<dbReference type="PANTHER" id="PTHR43848:SF2">
    <property type="entry name" value="PUTRESCINE TRANSPORT SYSTEM PERMEASE PROTEIN POTI"/>
    <property type="match status" value="1"/>
</dbReference>
<keyword evidence="7 8" id="KW-0472">Membrane</keyword>
<feature type="transmembrane region" description="Helical" evidence="8">
    <location>
        <begin position="102"/>
        <end position="124"/>
    </location>
</feature>
<comment type="similarity">
    <text evidence="2">Belongs to the binding-protein-dependent transport system permease family. CysTW subfamily.</text>
</comment>
<feature type="transmembrane region" description="Helical" evidence="8">
    <location>
        <begin position="232"/>
        <end position="253"/>
    </location>
</feature>
<evidence type="ECO:0000313" key="11">
    <source>
        <dbReference type="Proteomes" id="UP001596138"/>
    </source>
</evidence>
<gene>
    <name evidence="10" type="ORF">ACFQGU_00615</name>
</gene>
<feature type="domain" description="ABC transmembrane type-1" evidence="9">
    <location>
        <begin position="65"/>
        <end position="254"/>
    </location>
</feature>
<comment type="caution">
    <text evidence="10">The sequence shown here is derived from an EMBL/GenBank/DDBJ whole genome shotgun (WGS) entry which is preliminary data.</text>
</comment>
<evidence type="ECO:0000256" key="5">
    <source>
        <dbReference type="ARBA" id="ARBA00022692"/>
    </source>
</evidence>
<dbReference type="CDD" id="cd06261">
    <property type="entry name" value="TM_PBP2"/>
    <property type="match status" value="1"/>
</dbReference>
<keyword evidence="6 8" id="KW-1133">Transmembrane helix</keyword>